<dbReference type="PANTHER" id="PTHR34220">
    <property type="entry name" value="SENSOR HISTIDINE KINASE YPDA"/>
    <property type="match status" value="1"/>
</dbReference>
<feature type="transmembrane region" description="Helical" evidence="8">
    <location>
        <begin position="281"/>
        <end position="303"/>
    </location>
</feature>
<feature type="domain" description="HAMP" evidence="10">
    <location>
        <begin position="300"/>
        <end position="352"/>
    </location>
</feature>
<protein>
    <recommendedName>
        <fullName evidence="3">histidine kinase</fullName>
        <ecNumber evidence="3">2.7.13.3</ecNumber>
    </recommendedName>
</protein>
<gene>
    <name evidence="11" type="ORF">WMO28_11015</name>
</gene>
<dbReference type="RefSeq" id="WP_119240835.1">
    <property type="nucleotide sequence ID" value="NZ_JBBMEJ010000012.1"/>
</dbReference>
<dbReference type="EC" id="2.7.13.3" evidence="3"/>
<evidence type="ECO:0000256" key="8">
    <source>
        <dbReference type="SAM" id="Phobius"/>
    </source>
</evidence>
<dbReference type="PROSITE" id="PS50885">
    <property type="entry name" value="HAMP"/>
    <property type="match status" value="1"/>
</dbReference>
<dbReference type="InterPro" id="IPR005467">
    <property type="entry name" value="His_kinase_dom"/>
</dbReference>
<dbReference type="InterPro" id="IPR010559">
    <property type="entry name" value="Sig_transdc_His_kin_internal"/>
</dbReference>
<accession>A0ABV1BFR2</accession>
<reference evidence="11 12" key="1">
    <citation type="submission" date="2024-03" db="EMBL/GenBank/DDBJ databases">
        <title>Human intestinal bacterial collection.</title>
        <authorList>
            <person name="Pauvert C."/>
            <person name="Hitch T.C.A."/>
            <person name="Clavel T."/>
        </authorList>
    </citation>
    <scope>NUCLEOTIDE SEQUENCE [LARGE SCALE GENOMIC DNA]</scope>
    <source>
        <strain evidence="11 12">CLA-JM-H16</strain>
    </source>
</reference>
<dbReference type="PANTHER" id="PTHR34220:SF7">
    <property type="entry name" value="SENSOR HISTIDINE KINASE YPDA"/>
    <property type="match status" value="1"/>
</dbReference>
<evidence type="ECO:0000256" key="1">
    <source>
        <dbReference type="ARBA" id="ARBA00000085"/>
    </source>
</evidence>
<dbReference type="SUPFAM" id="SSF158472">
    <property type="entry name" value="HAMP domain-like"/>
    <property type="match status" value="1"/>
</dbReference>
<dbReference type="Pfam" id="PF06580">
    <property type="entry name" value="His_kinase"/>
    <property type="match status" value="1"/>
</dbReference>
<organism evidence="11 12">
    <name type="scientific">Blautia aquisgranensis</name>
    <dbReference type="NCBI Taxonomy" id="3133153"/>
    <lineage>
        <taxon>Bacteria</taxon>
        <taxon>Bacillati</taxon>
        <taxon>Bacillota</taxon>
        <taxon>Clostridia</taxon>
        <taxon>Lachnospirales</taxon>
        <taxon>Lachnospiraceae</taxon>
        <taxon>Blautia</taxon>
    </lineage>
</organism>
<dbReference type="CDD" id="cd06225">
    <property type="entry name" value="HAMP"/>
    <property type="match status" value="1"/>
</dbReference>
<comment type="subcellular location">
    <subcellularLocation>
        <location evidence="2">Membrane</location>
    </subcellularLocation>
</comment>
<dbReference type="InterPro" id="IPR003594">
    <property type="entry name" value="HATPase_dom"/>
</dbReference>
<keyword evidence="8" id="KW-0472">Membrane</keyword>
<evidence type="ECO:0000256" key="2">
    <source>
        <dbReference type="ARBA" id="ARBA00004370"/>
    </source>
</evidence>
<evidence type="ECO:0000256" key="7">
    <source>
        <dbReference type="ARBA" id="ARBA00023012"/>
    </source>
</evidence>
<dbReference type="InterPro" id="IPR036890">
    <property type="entry name" value="HATPase_C_sf"/>
</dbReference>
<dbReference type="InterPro" id="IPR003660">
    <property type="entry name" value="HAMP_dom"/>
</dbReference>
<dbReference type="Gene3D" id="6.10.340.10">
    <property type="match status" value="1"/>
</dbReference>
<dbReference type="GO" id="GO:0004673">
    <property type="term" value="F:protein histidine kinase activity"/>
    <property type="evidence" value="ECO:0007669"/>
    <property type="project" value="UniProtKB-EC"/>
</dbReference>
<keyword evidence="5 11" id="KW-0808">Transferase</keyword>
<name>A0ABV1BFR2_9FIRM</name>
<keyword evidence="7" id="KW-0902">Two-component regulatory system</keyword>
<evidence type="ECO:0000256" key="4">
    <source>
        <dbReference type="ARBA" id="ARBA00022553"/>
    </source>
</evidence>
<comment type="caution">
    <text evidence="11">The sequence shown here is derived from an EMBL/GenBank/DDBJ whole genome shotgun (WGS) entry which is preliminary data.</text>
</comment>
<keyword evidence="8" id="KW-0812">Transmembrane</keyword>
<evidence type="ECO:0000259" key="10">
    <source>
        <dbReference type="PROSITE" id="PS50885"/>
    </source>
</evidence>
<evidence type="ECO:0000256" key="6">
    <source>
        <dbReference type="ARBA" id="ARBA00022777"/>
    </source>
</evidence>
<dbReference type="SMART" id="SM00304">
    <property type="entry name" value="HAMP"/>
    <property type="match status" value="1"/>
</dbReference>
<dbReference type="Pfam" id="PF02518">
    <property type="entry name" value="HATPase_c"/>
    <property type="match status" value="1"/>
</dbReference>
<proteinExistence type="predicted"/>
<keyword evidence="4" id="KW-0597">Phosphoprotein</keyword>
<comment type="catalytic activity">
    <reaction evidence="1">
        <text>ATP + protein L-histidine = ADP + protein N-phospho-L-histidine.</text>
        <dbReference type="EC" id="2.7.13.3"/>
    </reaction>
</comment>
<keyword evidence="6 11" id="KW-0418">Kinase</keyword>
<keyword evidence="8" id="KW-1133">Transmembrane helix</keyword>
<dbReference type="PROSITE" id="PS50109">
    <property type="entry name" value="HIS_KIN"/>
    <property type="match status" value="1"/>
</dbReference>
<feature type="domain" description="Histidine kinase" evidence="9">
    <location>
        <begin position="463"/>
        <end position="562"/>
    </location>
</feature>
<dbReference type="EMBL" id="JBBMEJ010000012">
    <property type="protein sequence ID" value="MEQ2371462.1"/>
    <property type="molecule type" value="Genomic_DNA"/>
</dbReference>
<evidence type="ECO:0000259" key="9">
    <source>
        <dbReference type="PROSITE" id="PS50109"/>
    </source>
</evidence>
<evidence type="ECO:0000313" key="12">
    <source>
        <dbReference type="Proteomes" id="UP001473063"/>
    </source>
</evidence>
<dbReference type="SUPFAM" id="SSF55874">
    <property type="entry name" value="ATPase domain of HSP90 chaperone/DNA topoisomerase II/histidine kinase"/>
    <property type="match status" value="1"/>
</dbReference>
<keyword evidence="12" id="KW-1185">Reference proteome</keyword>
<dbReference type="InterPro" id="IPR050640">
    <property type="entry name" value="Bact_2-comp_sensor_kinase"/>
</dbReference>
<sequence length="568" mass="65710">MKKLLMKYKNMKYRYKLTLLLVVASLVPMTVLALYSHSRMSSLVRENEMEDMYSILEQTRENIDGQMEIYVSLLNYLTYSPEILEVIENKDMDRYTAYEQYTEVVDPLLTVPKSYHDAILGIQLFAESIPVRHEYTLVPLDEMCGEWWSSKLDGSVMAQWIVDRDNRQIAAVREIYNGKKRDAVLCITLDYEKVFRPLANIIERNSGGIVVDKQKNVVYHGENLAASDISAQKSTEKMLDRLREEYTYVSTSGHETRWTYYFYKPPAVIESSVSKLLISEIPLIGFCVVIIIVLGMTFSKLFTRNIELLTRNMEQVNQGSREVTVYSDSQDEVGQLIRSFHHMMDEINRLIEEVYENKIALKEFELKALTAQINPHFLYNSLSIINWMAIKSRQKEISRVTLALSTFYRTALSKGADMVTVENCIRNIEAYLEIQLIMHDNDFKVEWKIDQEVQQELVPKLILQPVVENALEHGLDVKEEGEKILRLSFFADGSDVVIRVDDNGMGMEQEQAKKLITYQAKGYGLKNVNDRMCILYGEEYAIRILSQVGKGTRVEMRIPGKEKKDEKA</sequence>
<dbReference type="Proteomes" id="UP001473063">
    <property type="component" value="Unassembled WGS sequence"/>
</dbReference>
<evidence type="ECO:0000256" key="3">
    <source>
        <dbReference type="ARBA" id="ARBA00012438"/>
    </source>
</evidence>
<evidence type="ECO:0000313" key="11">
    <source>
        <dbReference type="EMBL" id="MEQ2371462.1"/>
    </source>
</evidence>
<evidence type="ECO:0000256" key="5">
    <source>
        <dbReference type="ARBA" id="ARBA00022679"/>
    </source>
</evidence>
<dbReference type="Pfam" id="PF00672">
    <property type="entry name" value="HAMP"/>
    <property type="match status" value="1"/>
</dbReference>
<dbReference type="Gene3D" id="3.30.565.10">
    <property type="entry name" value="Histidine kinase-like ATPase, C-terminal domain"/>
    <property type="match status" value="1"/>
</dbReference>